<sequence length="179" mass="19894">MQVKPCAAYHVNLLGISVNGVNLNITKTDLAVRKESSRGCIIDAEKEVEFEEYSESLYTALRNIYPILAGFQKQASVLASEVKSLIPKPKGAIPLSSCLQERNGSQTMTGHRTLAIERRGEKAISIIQVIENLADQELDLDLNSKTRHRRKLSLLFVDMTACGSCMVKLLKLDYLSLEI</sequence>
<reference evidence="1 2" key="1">
    <citation type="journal article" date="2024" name="Plant Biotechnol. J.">
        <title>Genome and CRISPR/Cas9 system of a widespread forest tree (Populus alba) in the world.</title>
        <authorList>
            <person name="Liu Y.J."/>
            <person name="Jiang P.F."/>
            <person name="Han X.M."/>
            <person name="Li X.Y."/>
            <person name="Wang H.M."/>
            <person name="Wang Y.J."/>
            <person name="Wang X.X."/>
            <person name="Zeng Q.Y."/>
        </authorList>
    </citation>
    <scope>NUCLEOTIDE SEQUENCE [LARGE SCALE GENOMIC DNA]</scope>
    <source>
        <strain evidence="2">cv. PAL-ZL1</strain>
    </source>
</reference>
<evidence type="ECO:0000313" key="1">
    <source>
        <dbReference type="EMBL" id="KAL3609177.1"/>
    </source>
</evidence>
<dbReference type="EMBL" id="RCHU02000001">
    <property type="protein sequence ID" value="KAL3609177.1"/>
    <property type="molecule type" value="Genomic_DNA"/>
</dbReference>
<comment type="caution">
    <text evidence="1">The sequence shown here is derived from an EMBL/GenBank/DDBJ whole genome shotgun (WGS) entry which is preliminary data.</text>
</comment>
<name>A0ACC4CWE3_POPAL</name>
<accession>A0ACC4CWE3</accession>
<organism evidence="1 2">
    <name type="scientific">Populus alba</name>
    <name type="common">White poplar</name>
    <dbReference type="NCBI Taxonomy" id="43335"/>
    <lineage>
        <taxon>Eukaryota</taxon>
        <taxon>Viridiplantae</taxon>
        <taxon>Streptophyta</taxon>
        <taxon>Embryophyta</taxon>
        <taxon>Tracheophyta</taxon>
        <taxon>Spermatophyta</taxon>
        <taxon>Magnoliopsida</taxon>
        <taxon>eudicotyledons</taxon>
        <taxon>Gunneridae</taxon>
        <taxon>Pentapetalae</taxon>
        <taxon>rosids</taxon>
        <taxon>fabids</taxon>
        <taxon>Malpighiales</taxon>
        <taxon>Salicaceae</taxon>
        <taxon>Saliceae</taxon>
        <taxon>Populus</taxon>
    </lineage>
</organism>
<gene>
    <name evidence="1" type="ORF">D5086_000197</name>
</gene>
<dbReference type="Proteomes" id="UP000309997">
    <property type="component" value="Unassembled WGS sequence"/>
</dbReference>
<evidence type="ECO:0000313" key="2">
    <source>
        <dbReference type="Proteomes" id="UP000309997"/>
    </source>
</evidence>
<proteinExistence type="predicted"/>
<keyword evidence="2" id="KW-1185">Reference proteome</keyword>
<protein>
    <submittedName>
        <fullName evidence="1">Uncharacterized protein</fullName>
    </submittedName>
</protein>